<proteinExistence type="predicted"/>
<organism evidence="2 3">
    <name type="scientific">Asparagus officinalis</name>
    <name type="common">Garden asparagus</name>
    <dbReference type="NCBI Taxonomy" id="4686"/>
    <lineage>
        <taxon>Eukaryota</taxon>
        <taxon>Viridiplantae</taxon>
        <taxon>Streptophyta</taxon>
        <taxon>Embryophyta</taxon>
        <taxon>Tracheophyta</taxon>
        <taxon>Spermatophyta</taxon>
        <taxon>Magnoliopsida</taxon>
        <taxon>Liliopsida</taxon>
        <taxon>Asparagales</taxon>
        <taxon>Asparagaceae</taxon>
        <taxon>Asparagoideae</taxon>
        <taxon>Asparagus</taxon>
    </lineage>
</organism>
<evidence type="ECO:0000313" key="3">
    <source>
        <dbReference type="Proteomes" id="UP000243459"/>
    </source>
</evidence>
<evidence type="ECO:0000313" key="2">
    <source>
        <dbReference type="EMBL" id="ONK74019.1"/>
    </source>
</evidence>
<protein>
    <submittedName>
        <fullName evidence="2">Uncharacterized protein</fullName>
    </submittedName>
</protein>
<feature type="compositionally biased region" description="Polar residues" evidence="1">
    <location>
        <begin position="261"/>
        <end position="270"/>
    </location>
</feature>
<feature type="compositionally biased region" description="Low complexity" evidence="1">
    <location>
        <begin position="292"/>
        <end position="319"/>
    </location>
</feature>
<reference evidence="3" key="1">
    <citation type="journal article" date="2017" name="Nat. Commun.">
        <title>The asparagus genome sheds light on the origin and evolution of a young Y chromosome.</title>
        <authorList>
            <person name="Harkess A."/>
            <person name="Zhou J."/>
            <person name="Xu C."/>
            <person name="Bowers J.E."/>
            <person name="Van der Hulst R."/>
            <person name="Ayyampalayam S."/>
            <person name="Mercati F."/>
            <person name="Riccardi P."/>
            <person name="McKain M.R."/>
            <person name="Kakrana A."/>
            <person name="Tang H."/>
            <person name="Ray J."/>
            <person name="Groenendijk J."/>
            <person name="Arikit S."/>
            <person name="Mathioni S.M."/>
            <person name="Nakano M."/>
            <person name="Shan H."/>
            <person name="Telgmann-Rauber A."/>
            <person name="Kanno A."/>
            <person name="Yue Z."/>
            <person name="Chen H."/>
            <person name="Li W."/>
            <person name="Chen Y."/>
            <person name="Xu X."/>
            <person name="Zhang Y."/>
            <person name="Luo S."/>
            <person name="Chen H."/>
            <person name="Gao J."/>
            <person name="Mao Z."/>
            <person name="Pires J.C."/>
            <person name="Luo M."/>
            <person name="Kudrna D."/>
            <person name="Wing R.A."/>
            <person name="Meyers B.C."/>
            <person name="Yi K."/>
            <person name="Kong H."/>
            <person name="Lavrijsen P."/>
            <person name="Sunseri F."/>
            <person name="Falavigna A."/>
            <person name="Ye Y."/>
            <person name="Leebens-Mack J.H."/>
            <person name="Chen G."/>
        </authorList>
    </citation>
    <scope>NUCLEOTIDE SEQUENCE [LARGE SCALE GENOMIC DNA]</scope>
    <source>
        <strain evidence="3">cv. DH0086</strain>
    </source>
</reference>
<dbReference type="Proteomes" id="UP000243459">
    <property type="component" value="Chromosome 3"/>
</dbReference>
<feature type="compositionally biased region" description="Low complexity" evidence="1">
    <location>
        <begin position="242"/>
        <end position="260"/>
    </location>
</feature>
<evidence type="ECO:0000256" key="1">
    <source>
        <dbReference type="SAM" id="MobiDB-lite"/>
    </source>
</evidence>
<dbReference type="EMBL" id="CM007383">
    <property type="protein sequence ID" value="ONK74019.1"/>
    <property type="molecule type" value="Genomic_DNA"/>
</dbReference>
<feature type="region of interest" description="Disordered" evidence="1">
    <location>
        <begin position="242"/>
        <end position="319"/>
    </location>
</feature>
<gene>
    <name evidence="2" type="ORF">A4U43_C03F1960</name>
</gene>
<dbReference type="Gramene" id="ONK74019">
    <property type="protein sequence ID" value="ONK74019"/>
    <property type="gene ID" value="A4U43_C03F1960"/>
</dbReference>
<accession>A0A5P1FB25</accession>
<sequence length="319" mass="34085">MNLTSDGSGDCLDPLTAYIQGGSRVPHGLCSRAVPGREGAGGRNFDFSRRANGDLEQENVCIKRRVEVCTSAYCRSSHGVRRCGHCKNLAQPFEGIQCFKLEEDVVITNLDADNYKNLAKKLVGKAQVIVAEPRPLHSTSARHHPSSLPPSSSAHFATVEHTSVELKPQVFALGHPFALAITLALAISHHILAQPAHFAAVELSLLHYRRARPLCIRAQPSGPSPPPELASTSSPALMAPNKLKASTSSISSKSKSSSSKCNNPLTLQSPTERKMTGGDATLTGERGRNKIKQLPLKKQNLKPALSTSLALSASKQAGP</sequence>
<name>A0A5P1FB25_ASPOF</name>
<keyword evidence="3" id="KW-1185">Reference proteome</keyword>
<dbReference type="AlphaFoldDB" id="A0A5P1FB25"/>